<dbReference type="EMBL" id="OZ037954">
    <property type="protein sequence ID" value="CAL1699604.1"/>
    <property type="molecule type" value="Genomic_DNA"/>
</dbReference>
<proteinExistence type="predicted"/>
<protein>
    <recommendedName>
        <fullName evidence="3">F-box domain-containing protein</fullName>
    </recommendedName>
</protein>
<reference evidence="2" key="1">
    <citation type="submission" date="2024-04" db="EMBL/GenBank/DDBJ databases">
        <authorList>
            <person name="Shaw F."/>
            <person name="Minotto A."/>
        </authorList>
    </citation>
    <scope>NUCLEOTIDE SEQUENCE [LARGE SCALE GENOMIC DNA]</scope>
</reference>
<sequence length="419" mass="46713">MFSLSLWRDILTSVGSSIGALIILRTLDVPPELSDQIIAHLNGDTSALSACGLVCRNWLPAVRHHRFDSVVLQYPEVEDFLHLLDQSPEIGRFVTSLSCRSKRLSWTRRGITSKVVRDLSCIVEKLTYITKLGLCGFIASEATLREPLARFSVVLSNSSVKALHFTTCNASFGFLSILVASCPLLETLVIEMASIRLSKRDNMMVSNRRHLQSLSLTQMTNTNPAGFLDWITGDLADFRLPNLSIGVWDANDAPLAAAALQRFNHSMSEFHLTVNADASLPQLFGNVDLELEKCQQLQHCRLTFHLREMFVAENQSLPWIHDLIARLSSPVLETIEISVFADPMTDLRALDSECGTRSLDKVSFDAMDALDWRRLECIFTSSILGSLRKVVLVGQGDPSGMRTFLAESHPALQCIIHFR</sequence>
<keyword evidence="2" id="KW-1185">Reference proteome</keyword>
<gene>
    <name evidence="1" type="ORF">GFSPODELE1_LOCUS2756</name>
</gene>
<organism evidence="1 2">
    <name type="scientific">Somion occarium</name>
    <dbReference type="NCBI Taxonomy" id="3059160"/>
    <lineage>
        <taxon>Eukaryota</taxon>
        <taxon>Fungi</taxon>
        <taxon>Dikarya</taxon>
        <taxon>Basidiomycota</taxon>
        <taxon>Agaricomycotina</taxon>
        <taxon>Agaricomycetes</taxon>
        <taxon>Polyporales</taxon>
        <taxon>Cerrenaceae</taxon>
        <taxon>Somion</taxon>
    </lineage>
</organism>
<name>A0ABP1CXK4_9APHY</name>
<dbReference type="Proteomes" id="UP001497453">
    <property type="component" value="Chromosome 11"/>
</dbReference>
<evidence type="ECO:0008006" key="3">
    <source>
        <dbReference type="Google" id="ProtNLM"/>
    </source>
</evidence>
<evidence type="ECO:0000313" key="2">
    <source>
        <dbReference type="Proteomes" id="UP001497453"/>
    </source>
</evidence>
<accession>A0ABP1CXK4</accession>
<evidence type="ECO:0000313" key="1">
    <source>
        <dbReference type="EMBL" id="CAL1699604.1"/>
    </source>
</evidence>